<evidence type="ECO:0000313" key="8">
    <source>
        <dbReference type="EMBL" id="MBJ6725948.1"/>
    </source>
</evidence>
<name>A0A8J7JEE2_9BACT</name>
<dbReference type="RefSeq" id="WP_199384838.1">
    <property type="nucleotide sequence ID" value="NZ_JAEMHM010000011.1"/>
</dbReference>
<evidence type="ECO:0000259" key="7">
    <source>
        <dbReference type="Pfam" id="PF16822"/>
    </source>
</evidence>
<dbReference type="SUPFAM" id="SSF52266">
    <property type="entry name" value="SGNH hydrolase"/>
    <property type="match status" value="1"/>
</dbReference>
<keyword evidence="4" id="KW-0732">Signal</keyword>
<comment type="caution">
    <text evidence="8">The sequence shown here is derived from an EMBL/GenBank/DDBJ whole genome shotgun (WGS) entry which is preliminary data.</text>
</comment>
<evidence type="ECO:0000256" key="1">
    <source>
        <dbReference type="ARBA" id="ARBA00004418"/>
    </source>
</evidence>
<dbReference type="UniPathway" id="UPA00286"/>
<comment type="subcellular location">
    <subcellularLocation>
        <location evidence="1">Periplasm</location>
    </subcellularLocation>
</comment>
<dbReference type="GO" id="GO:0016740">
    <property type="term" value="F:transferase activity"/>
    <property type="evidence" value="ECO:0007669"/>
    <property type="project" value="UniProtKB-KW"/>
</dbReference>
<evidence type="ECO:0000313" key="9">
    <source>
        <dbReference type="Proteomes" id="UP000636888"/>
    </source>
</evidence>
<organism evidence="8 9">
    <name type="scientific">Geomesophilobacter sediminis</name>
    <dbReference type="NCBI Taxonomy" id="2798584"/>
    <lineage>
        <taxon>Bacteria</taxon>
        <taxon>Pseudomonadati</taxon>
        <taxon>Thermodesulfobacteriota</taxon>
        <taxon>Desulfuromonadia</taxon>
        <taxon>Geobacterales</taxon>
        <taxon>Geobacteraceae</taxon>
        <taxon>Geomesophilobacter</taxon>
    </lineage>
</organism>
<dbReference type="AlphaFoldDB" id="A0A8J7JEE2"/>
<dbReference type="Proteomes" id="UP000636888">
    <property type="component" value="Unassembled WGS sequence"/>
</dbReference>
<dbReference type="GO" id="GO:0042597">
    <property type="term" value="C:periplasmic space"/>
    <property type="evidence" value="ECO:0007669"/>
    <property type="project" value="UniProtKB-SubCell"/>
</dbReference>
<dbReference type="InterPro" id="IPR036514">
    <property type="entry name" value="SGNH_hydro_sf"/>
</dbReference>
<gene>
    <name evidence="8" type="ORF">JFN93_14620</name>
</gene>
<keyword evidence="5" id="KW-0574">Periplasm</keyword>
<evidence type="ECO:0000256" key="4">
    <source>
        <dbReference type="ARBA" id="ARBA00022729"/>
    </source>
</evidence>
<proteinExistence type="predicted"/>
<accession>A0A8J7JEE2</accession>
<keyword evidence="9" id="KW-1185">Reference proteome</keyword>
<feature type="domain" description="AlgX/AlgJ SGNH hydrolase-like" evidence="7">
    <location>
        <begin position="220"/>
        <end position="345"/>
    </location>
</feature>
<evidence type="ECO:0000256" key="3">
    <source>
        <dbReference type="ARBA" id="ARBA00022679"/>
    </source>
</evidence>
<keyword evidence="3" id="KW-0808">Transferase</keyword>
<dbReference type="Gene3D" id="3.40.50.1110">
    <property type="entry name" value="SGNH hydrolase"/>
    <property type="match status" value="1"/>
</dbReference>
<dbReference type="InterPro" id="IPR031811">
    <property type="entry name" value="ALGX/ALGJ_SGNH-like"/>
</dbReference>
<dbReference type="GO" id="GO:0016788">
    <property type="term" value="F:hydrolase activity, acting on ester bonds"/>
    <property type="evidence" value="ECO:0007669"/>
    <property type="project" value="UniProtKB-ARBA"/>
</dbReference>
<evidence type="ECO:0000256" key="6">
    <source>
        <dbReference type="ARBA" id="ARBA00022841"/>
    </source>
</evidence>
<sequence length="366" mass="41657">MKKLLWKLTLFCLPLLLVSAAATLLPLNFFTFKLWEALVVRWRNPLLSGPFYPSRRMAMVEEGDLGHGTRYAIRRNAIWETDRYGFRAKERSENPEIVVVGDSYIVGTSLSQDETFAERLRQQLGRSVYPYAPKDLNSFLRDARFAVHPPKVVIFEDLERNMLRLGPLRLPKRLDSAGKLQALAPLAVTLDRMIKQEPVNYLRARLTSERIGVRYRGIFFYQGENATMTAAPGEVSRMVGRLKEYSDYFRRRGIRFIFLPIPNKETVYYDYLPSKRRPRVLEEVLNRVAESGVDVIDSLRPFQTARAEGVAPFQPDDTHWSPAGVDIAVRLIAQQLNQSETGPVQALSATVSPRLTAAARGGRSGR</sequence>
<dbReference type="EMBL" id="JAEMHM010000011">
    <property type="protein sequence ID" value="MBJ6725948.1"/>
    <property type="molecule type" value="Genomic_DNA"/>
</dbReference>
<evidence type="ECO:0000256" key="5">
    <source>
        <dbReference type="ARBA" id="ARBA00022764"/>
    </source>
</evidence>
<dbReference type="Pfam" id="PF16822">
    <property type="entry name" value="ALGX"/>
    <property type="match status" value="1"/>
</dbReference>
<comment type="pathway">
    <text evidence="2">Glycan biosynthesis; alginate biosynthesis.</text>
</comment>
<dbReference type="GO" id="GO:0042121">
    <property type="term" value="P:alginic acid biosynthetic process"/>
    <property type="evidence" value="ECO:0007669"/>
    <property type="project" value="UniProtKB-UniPathway"/>
</dbReference>
<protein>
    <recommendedName>
        <fullName evidence="7">AlgX/AlgJ SGNH hydrolase-like domain-containing protein</fullName>
    </recommendedName>
</protein>
<reference evidence="8" key="1">
    <citation type="submission" date="2020-12" db="EMBL/GenBank/DDBJ databases">
        <title>Geomonas sp. Red875, isolated from river sediment.</title>
        <authorList>
            <person name="Xu Z."/>
            <person name="Zhang Z."/>
            <person name="Masuda Y."/>
            <person name="Itoh H."/>
            <person name="Senoo K."/>
        </authorList>
    </citation>
    <scope>NUCLEOTIDE SEQUENCE</scope>
    <source>
        <strain evidence="8">Red875</strain>
    </source>
</reference>
<keyword evidence="6" id="KW-0016">Alginate biosynthesis</keyword>
<evidence type="ECO:0000256" key="2">
    <source>
        <dbReference type="ARBA" id="ARBA00005182"/>
    </source>
</evidence>